<feature type="domain" description="OmpA-like" evidence="6">
    <location>
        <begin position="109"/>
        <end position="223"/>
    </location>
</feature>
<dbReference type="RefSeq" id="WP_341408329.1">
    <property type="nucleotide sequence ID" value="NZ_JBBUTH010000001.1"/>
</dbReference>
<reference evidence="7 8" key="1">
    <citation type="submission" date="2024-04" db="EMBL/GenBank/DDBJ databases">
        <title>Novel species of the genus Ideonella isolated from streams.</title>
        <authorList>
            <person name="Lu H."/>
        </authorList>
    </citation>
    <scope>NUCLEOTIDE SEQUENCE [LARGE SCALE GENOMIC DNA]</scope>
    <source>
        <strain evidence="7 8">DXS22W</strain>
    </source>
</reference>
<evidence type="ECO:0000256" key="1">
    <source>
        <dbReference type="ARBA" id="ARBA00004442"/>
    </source>
</evidence>
<dbReference type="PROSITE" id="PS51123">
    <property type="entry name" value="OMPA_2"/>
    <property type="match status" value="1"/>
</dbReference>
<dbReference type="PRINTS" id="PR01021">
    <property type="entry name" value="OMPADOMAIN"/>
</dbReference>
<evidence type="ECO:0000313" key="7">
    <source>
        <dbReference type="EMBL" id="MEK8048649.1"/>
    </source>
</evidence>
<dbReference type="InterPro" id="IPR050330">
    <property type="entry name" value="Bact_OuterMem_StrucFunc"/>
</dbReference>
<sequence length="223" mass="23878">MRRACTSLTVLTGQTGHAPARRTGACRLALTTVAAVSVALLASGCASVSDRVVLLPQPDGRPSAVEVKAGAQRLLLAQPYAAVELRGQALQPVSIDPLVVRQRYGDLLATQPPRPQRFVVRFESNGNRLTPESGPVLDEVRKALAGLQAPEVVVTGHTDRVGTLDANDRLSVVRAEAVREILVAAGLAREAITVIGRGEREPEVPTEDEVAEPRNRRVEIKLR</sequence>
<dbReference type="CDD" id="cd07185">
    <property type="entry name" value="OmpA_C-like"/>
    <property type="match status" value="1"/>
</dbReference>
<feature type="compositionally biased region" description="Basic and acidic residues" evidence="5">
    <location>
        <begin position="211"/>
        <end position="223"/>
    </location>
</feature>
<keyword evidence="2 4" id="KW-0472">Membrane</keyword>
<dbReference type="InterPro" id="IPR036737">
    <property type="entry name" value="OmpA-like_sf"/>
</dbReference>
<proteinExistence type="predicted"/>
<accession>A0ABU9CD63</accession>
<evidence type="ECO:0000256" key="3">
    <source>
        <dbReference type="ARBA" id="ARBA00023237"/>
    </source>
</evidence>
<evidence type="ECO:0000313" key="8">
    <source>
        <dbReference type="Proteomes" id="UP001365405"/>
    </source>
</evidence>
<evidence type="ECO:0000259" key="6">
    <source>
        <dbReference type="PROSITE" id="PS51123"/>
    </source>
</evidence>
<dbReference type="SUPFAM" id="SSF103088">
    <property type="entry name" value="OmpA-like"/>
    <property type="match status" value="1"/>
</dbReference>
<dbReference type="EMBL" id="JBBUTH010000001">
    <property type="protein sequence ID" value="MEK8048649.1"/>
    <property type="molecule type" value="Genomic_DNA"/>
</dbReference>
<dbReference type="Gene3D" id="3.30.1330.60">
    <property type="entry name" value="OmpA-like domain"/>
    <property type="match status" value="1"/>
</dbReference>
<dbReference type="InterPro" id="IPR006665">
    <property type="entry name" value="OmpA-like"/>
</dbReference>
<dbReference type="Pfam" id="PF00691">
    <property type="entry name" value="OmpA"/>
    <property type="match status" value="1"/>
</dbReference>
<dbReference type="PANTHER" id="PTHR30329:SF21">
    <property type="entry name" value="LIPOPROTEIN YIAD-RELATED"/>
    <property type="match status" value="1"/>
</dbReference>
<organism evidence="7 8">
    <name type="scientific">Pseudaquabacterium inlustre</name>
    <dbReference type="NCBI Taxonomy" id="2984192"/>
    <lineage>
        <taxon>Bacteria</taxon>
        <taxon>Pseudomonadati</taxon>
        <taxon>Pseudomonadota</taxon>
        <taxon>Betaproteobacteria</taxon>
        <taxon>Burkholderiales</taxon>
        <taxon>Sphaerotilaceae</taxon>
        <taxon>Pseudaquabacterium</taxon>
    </lineage>
</organism>
<comment type="subcellular location">
    <subcellularLocation>
        <location evidence="1">Cell outer membrane</location>
    </subcellularLocation>
</comment>
<evidence type="ECO:0000256" key="2">
    <source>
        <dbReference type="ARBA" id="ARBA00023136"/>
    </source>
</evidence>
<gene>
    <name evidence="7" type="ORF">AACH10_00170</name>
</gene>
<keyword evidence="3" id="KW-0998">Cell outer membrane</keyword>
<keyword evidence="8" id="KW-1185">Reference proteome</keyword>
<name>A0ABU9CD63_9BURK</name>
<feature type="region of interest" description="Disordered" evidence="5">
    <location>
        <begin position="200"/>
        <end position="223"/>
    </location>
</feature>
<dbReference type="Proteomes" id="UP001365405">
    <property type="component" value="Unassembled WGS sequence"/>
</dbReference>
<evidence type="ECO:0000256" key="5">
    <source>
        <dbReference type="SAM" id="MobiDB-lite"/>
    </source>
</evidence>
<protein>
    <submittedName>
        <fullName evidence="7">OmpA family protein</fullName>
    </submittedName>
</protein>
<dbReference type="InterPro" id="IPR006664">
    <property type="entry name" value="OMP_bac"/>
</dbReference>
<comment type="caution">
    <text evidence="7">The sequence shown here is derived from an EMBL/GenBank/DDBJ whole genome shotgun (WGS) entry which is preliminary data.</text>
</comment>
<dbReference type="PANTHER" id="PTHR30329">
    <property type="entry name" value="STATOR ELEMENT OF FLAGELLAR MOTOR COMPLEX"/>
    <property type="match status" value="1"/>
</dbReference>
<evidence type="ECO:0000256" key="4">
    <source>
        <dbReference type="PROSITE-ProRule" id="PRU00473"/>
    </source>
</evidence>